<feature type="chain" id="PRO_5025608061" description="Calcium-activated chloride channel N-terminal domain-containing protein" evidence="1">
    <location>
        <begin position="21"/>
        <end position="243"/>
    </location>
</feature>
<evidence type="ECO:0000259" key="2">
    <source>
        <dbReference type="Pfam" id="PF08434"/>
    </source>
</evidence>
<reference evidence="3" key="1">
    <citation type="submission" date="2025-08" db="UniProtKB">
        <authorList>
            <consortium name="Ensembl"/>
        </authorList>
    </citation>
    <scope>IDENTIFICATION</scope>
</reference>
<feature type="signal peptide" evidence="1">
    <location>
        <begin position="1"/>
        <end position="20"/>
    </location>
</feature>
<keyword evidence="4" id="KW-1185">Reference proteome</keyword>
<reference evidence="3" key="2">
    <citation type="submission" date="2025-09" db="UniProtKB">
        <authorList>
            <consortium name="Ensembl"/>
        </authorList>
    </citation>
    <scope>IDENTIFICATION</scope>
</reference>
<evidence type="ECO:0000313" key="4">
    <source>
        <dbReference type="Proteomes" id="UP000472260"/>
    </source>
</evidence>
<dbReference type="Proteomes" id="UP000472260">
    <property type="component" value="Unassembled WGS sequence"/>
</dbReference>
<organism evidence="3 4">
    <name type="scientific">Sinocyclocheilus anshuiensis</name>
    <dbReference type="NCBI Taxonomy" id="1608454"/>
    <lineage>
        <taxon>Eukaryota</taxon>
        <taxon>Metazoa</taxon>
        <taxon>Chordata</taxon>
        <taxon>Craniata</taxon>
        <taxon>Vertebrata</taxon>
        <taxon>Euteleostomi</taxon>
        <taxon>Actinopterygii</taxon>
        <taxon>Neopterygii</taxon>
        <taxon>Teleostei</taxon>
        <taxon>Ostariophysi</taxon>
        <taxon>Cypriniformes</taxon>
        <taxon>Cyprinidae</taxon>
        <taxon>Cyprininae</taxon>
        <taxon>Sinocyclocheilus</taxon>
    </lineage>
</organism>
<dbReference type="Ensembl" id="ENSSANT00000094607.1">
    <property type="protein sequence ID" value="ENSSANP00000089050.1"/>
    <property type="gene ID" value="ENSSANG00000044096.1"/>
</dbReference>
<evidence type="ECO:0000313" key="3">
    <source>
        <dbReference type="Ensembl" id="ENSSANP00000089050.1"/>
    </source>
</evidence>
<dbReference type="InterPro" id="IPR013642">
    <property type="entry name" value="CLCA_N"/>
</dbReference>
<keyword evidence="1" id="KW-0732">Signal</keyword>
<accession>A0A671RZE5</accession>
<name>A0A671RZE5_9TELE</name>
<protein>
    <recommendedName>
        <fullName evidence="2">Calcium-activated chloride channel N-terminal domain-containing protein</fullName>
    </recommendedName>
</protein>
<dbReference type="AlphaFoldDB" id="A0A671RZE5"/>
<dbReference type="Pfam" id="PF08434">
    <property type="entry name" value="CLCA"/>
    <property type="match status" value="1"/>
</dbReference>
<sequence>MDSRTVFVLLWMLLSSTSTGIKLDGNGYVDVVIAISSRVPQDNRLIDKIKEMVTEGSFYLYDALDEKVYFREATILVPAQMLLRPILCEMQAKIRIDNANPAYGVEPYTNQYGECGAEGEYIHFTPEYLLNDTLIELYGSRGRVFVHEWAHMRWGVYDECNGEKPFYHSNGHIEATRCSKNIEGQFYEVTAGGSLQQCRIDPQTSLPTKGCIFFLDRNQITNSSIMFFPGLDAVSIDCTHIYT</sequence>
<evidence type="ECO:0000256" key="1">
    <source>
        <dbReference type="SAM" id="SignalP"/>
    </source>
</evidence>
<feature type="domain" description="Calcium-activated chloride channel N-terminal" evidence="2">
    <location>
        <begin position="21"/>
        <end position="239"/>
    </location>
</feature>
<proteinExistence type="predicted"/>